<sequence length="127" mass="14099">MDKFDRLKAESLRASVSYHNNSRRRIFLCLRQLRGRKLEAYSQNLPIRNVVLDSIPMPARGSADGDSPTEVLCFVAKASPYLNTSPSIHRHGNCPLARNASREATPRIPKVGWSELTVSNGGGRVPK</sequence>
<dbReference type="EMBL" id="VSWC01000079">
    <property type="protein sequence ID" value="KAA1093931.1"/>
    <property type="molecule type" value="Genomic_DNA"/>
</dbReference>
<protein>
    <submittedName>
        <fullName evidence="1">Uncharacterized protein</fullName>
    </submittedName>
</protein>
<accession>A0A5B0NXF2</accession>
<organism evidence="1 2">
    <name type="scientific">Puccinia graminis f. sp. tritici</name>
    <dbReference type="NCBI Taxonomy" id="56615"/>
    <lineage>
        <taxon>Eukaryota</taxon>
        <taxon>Fungi</taxon>
        <taxon>Dikarya</taxon>
        <taxon>Basidiomycota</taxon>
        <taxon>Pucciniomycotina</taxon>
        <taxon>Pucciniomycetes</taxon>
        <taxon>Pucciniales</taxon>
        <taxon>Pucciniaceae</taxon>
        <taxon>Puccinia</taxon>
    </lineage>
</organism>
<name>A0A5B0NXF2_PUCGR</name>
<evidence type="ECO:0000313" key="1">
    <source>
        <dbReference type="EMBL" id="KAA1093931.1"/>
    </source>
</evidence>
<comment type="caution">
    <text evidence="1">The sequence shown here is derived from an EMBL/GenBank/DDBJ whole genome shotgun (WGS) entry which is preliminary data.</text>
</comment>
<keyword evidence="2" id="KW-1185">Reference proteome</keyword>
<evidence type="ECO:0000313" key="2">
    <source>
        <dbReference type="Proteomes" id="UP000324748"/>
    </source>
</evidence>
<gene>
    <name evidence="1" type="ORF">PGT21_003126</name>
</gene>
<dbReference type="Proteomes" id="UP000324748">
    <property type="component" value="Unassembled WGS sequence"/>
</dbReference>
<dbReference type="AlphaFoldDB" id="A0A5B0NXF2"/>
<reference evidence="1 2" key="1">
    <citation type="submission" date="2019-05" db="EMBL/GenBank/DDBJ databases">
        <title>Emergence of the Ug99 lineage of the wheat stem rust pathogen through somatic hybridization.</title>
        <authorList>
            <person name="Li F."/>
            <person name="Upadhyaya N.M."/>
            <person name="Sperschneider J."/>
            <person name="Matny O."/>
            <person name="Nguyen-Phuc H."/>
            <person name="Mago R."/>
            <person name="Raley C."/>
            <person name="Miller M.E."/>
            <person name="Silverstein K.A.T."/>
            <person name="Henningsen E."/>
            <person name="Hirsch C.D."/>
            <person name="Visser B."/>
            <person name="Pretorius Z.A."/>
            <person name="Steffenson B.J."/>
            <person name="Schwessinger B."/>
            <person name="Dodds P.N."/>
            <person name="Figueroa M."/>
        </authorList>
    </citation>
    <scope>NUCLEOTIDE SEQUENCE [LARGE SCALE GENOMIC DNA]</scope>
    <source>
        <strain evidence="1">21-0</strain>
    </source>
</reference>
<proteinExistence type="predicted"/>